<reference evidence="1 2" key="1">
    <citation type="journal article" date="2012" name="J. Bacteriol.">
        <title>Complete Genome Sequence of Providencia stuartii Clinical Isolate MRSN 2154.</title>
        <authorList>
            <person name="Clifford R.J."/>
            <person name="Hang J."/>
            <person name="Riley M.C."/>
            <person name="Onmus-Leone F."/>
            <person name="Kuschner R.A."/>
            <person name="Lesho E.P."/>
            <person name="Waterman P.E."/>
        </authorList>
    </citation>
    <scope>NUCLEOTIDE SEQUENCE [LARGE SCALE GENOMIC DNA]</scope>
    <source>
        <strain evidence="1 2">MRSN 2154</strain>
    </source>
</reference>
<dbReference type="OrthoDB" id="7469010at2"/>
<sequence length="198" mass="22173">MDILTWPKELEPSSLDWQLISNTKTFISTFTGSAQTVRFPGSRWRCDLALNNLTDDKSRILEVILAQLDGESGRIRLFDWARRGVDNVGEPVVNQPNQTGRSLLTKGWIPNSLVLRAADNITINHELKKVTSDVISDAEGNATIVFSPMLRNPPSVGEKIEVQNPYGIFKLTDNNQGRLRRVPGIFTSTTLSFEEALY</sequence>
<dbReference type="Proteomes" id="UP000005012">
    <property type="component" value="Chromosome"/>
</dbReference>
<gene>
    <name evidence="1" type="ordered locus">S70_04475</name>
</gene>
<dbReference type="RefSeq" id="WP_014656479.1">
    <property type="nucleotide sequence ID" value="NC_017731.1"/>
</dbReference>
<dbReference type="HOGENOM" id="CLU_118555_0_0_6"/>
<accession>A0A140NKS5</accession>
<name>A0A140NKS5_PROSM</name>
<proteinExistence type="predicted"/>
<dbReference type="AlphaFoldDB" id="A0A140NKS5"/>
<dbReference type="EMBL" id="CP003488">
    <property type="protein sequence ID" value="AFH92776.1"/>
    <property type="molecule type" value="Genomic_DNA"/>
</dbReference>
<evidence type="ECO:0000313" key="2">
    <source>
        <dbReference type="Proteomes" id="UP000005012"/>
    </source>
</evidence>
<dbReference type="PATRIC" id="fig|1157951.4.peg.890"/>
<evidence type="ECO:0000313" key="1">
    <source>
        <dbReference type="EMBL" id="AFH92776.1"/>
    </source>
</evidence>
<organism evidence="1 2">
    <name type="scientific">Providencia stuartii (strain MRSN 2154)</name>
    <dbReference type="NCBI Taxonomy" id="1157951"/>
    <lineage>
        <taxon>Bacteria</taxon>
        <taxon>Pseudomonadati</taxon>
        <taxon>Pseudomonadota</taxon>
        <taxon>Gammaproteobacteria</taxon>
        <taxon>Enterobacterales</taxon>
        <taxon>Morganellaceae</taxon>
        <taxon>Providencia</taxon>
    </lineage>
</organism>
<reference evidence="2" key="2">
    <citation type="submission" date="2012-04" db="EMBL/GenBank/DDBJ databases">
        <title>Complete genome sequence of Providencia stuartii clinical isolate MRSN 2154.</title>
        <authorList>
            <person name="Clifford R.J."/>
            <person name="Hang J."/>
            <person name="Riley M.C."/>
            <person name="Onmus-Leone F."/>
            <person name="Kuschner R.A."/>
            <person name="Lesho E.P."/>
            <person name="Waterman P.E."/>
        </authorList>
    </citation>
    <scope>NUCLEOTIDE SEQUENCE [LARGE SCALE GENOMIC DNA]</scope>
    <source>
        <strain evidence="2">MRSN 2154</strain>
    </source>
</reference>
<protein>
    <submittedName>
        <fullName evidence="1">Phage protein</fullName>
    </submittedName>
</protein>
<dbReference type="KEGG" id="psi:S70_04475"/>